<dbReference type="AlphaFoldDB" id="A0A0F4U595"/>
<name>A0A0F4U595_PSEFL</name>
<reference evidence="1 2" key="1">
    <citation type="submission" date="2015-03" db="EMBL/GenBank/DDBJ databases">
        <title>Comparative genomics of Pseudomonas insights into diversity of traits involved in vanlence and defense.</title>
        <authorList>
            <person name="Qin Y."/>
        </authorList>
    </citation>
    <scope>NUCLEOTIDE SEQUENCE [LARGE SCALE GENOMIC DNA]</scope>
    <source>
        <strain evidence="1 2">C8</strain>
    </source>
</reference>
<protein>
    <submittedName>
        <fullName evidence="1">Uncharacterized protein</fullName>
    </submittedName>
</protein>
<evidence type="ECO:0000313" key="2">
    <source>
        <dbReference type="Proteomes" id="UP000033588"/>
    </source>
</evidence>
<sequence>MGAAATLLVLGTAIYGLNTWEHIQDQRQEAVCKAAREHLNGLETQARAFASGLTVEAYAEAEKAEAGQLVLALDTAKNEAEVDAVIDRHAAAIEAQISAENAEVQSRGEQPFLGQEMKKQRIPTDVKQEFKRAEKAVADTCG</sequence>
<proteinExistence type="predicted"/>
<dbReference type="PATRIC" id="fig|294.132.peg.2327"/>
<organism evidence="1 2">
    <name type="scientific">Pseudomonas fluorescens</name>
    <dbReference type="NCBI Taxonomy" id="294"/>
    <lineage>
        <taxon>Bacteria</taxon>
        <taxon>Pseudomonadati</taxon>
        <taxon>Pseudomonadota</taxon>
        <taxon>Gammaproteobacteria</taxon>
        <taxon>Pseudomonadales</taxon>
        <taxon>Pseudomonadaceae</taxon>
        <taxon>Pseudomonas</taxon>
    </lineage>
</organism>
<dbReference type="EMBL" id="LACC01000002">
    <property type="protein sequence ID" value="KJZ50917.1"/>
    <property type="molecule type" value="Genomic_DNA"/>
</dbReference>
<comment type="caution">
    <text evidence="1">The sequence shown here is derived from an EMBL/GenBank/DDBJ whole genome shotgun (WGS) entry which is preliminary data.</text>
</comment>
<gene>
    <name evidence="1" type="ORF">VC35_01680</name>
</gene>
<evidence type="ECO:0000313" key="1">
    <source>
        <dbReference type="EMBL" id="KJZ50917.1"/>
    </source>
</evidence>
<dbReference type="OrthoDB" id="7019779at2"/>
<dbReference type="Proteomes" id="UP000033588">
    <property type="component" value="Unassembled WGS sequence"/>
</dbReference>
<accession>A0A0F4U595</accession>
<dbReference type="RefSeq" id="WP_046037354.1">
    <property type="nucleotide sequence ID" value="NZ_LACC01000002.1"/>
</dbReference>